<reference evidence="2 3" key="1">
    <citation type="submission" date="2016-11" db="EMBL/GenBank/DDBJ databases">
        <title>Comparative genomics of Acidibacillus ferroxidans species.</title>
        <authorList>
            <person name="Oliveira G."/>
            <person name="Nunes G."/>
            <person name="Oliveira R."/>
            <person name="Araujo F."/>
            <person name="Salim A."/>
            <person name="Scholte L."/>
            <person name="Morais D."/>
            <person name="Nancucheo I."/>
            <person name="Johnson D.B."/>
            <person name="Grail B."/>
            <person name="Bittencourt J."/>
            <person name="Valadares R."/>
        </authorList>
    </citation>
    <scope>NUCLEOTIDE SEQUENCE [LARGE SCALE GENOMIC DNA]</scope>
    <source>
        <strain evidence="2 3">Y002</strain>
    </source>
</reference>
<sequence length="153" mass="17673">MITQTELDELRIKLLPPGAERVLELLAAHRERVEAITVVMDKVPLLIIGRHGMIARLPMDGVLQKVSQTKDVVTMLERFFEGENVLYLFVNLPALQIPLFISQMLQETAQKYQHMLTLRTCIDEALDRGDRNAFLHYTAELRDLEKEDFNHMS</sequence>
<dbReference type="InterPro" id="IPR027393">
    <property type="entry name" value="Virus_scaffolding_prot_C"/>
</dbReference>
<proteinExistence type="predicted"/>
<keyword evidence="3" id="KW-1185">Reference proteome</keyword>
<feature type="domain" description="IDEAL" evidence="1">
    <location>
        <begin position="104"/>
        <end position="141"/>
    </location>
</feature>
<dbReference type="InterPro" id="IPR014957">
    <property type="entry name" value="IDEAL_dom"/>
</dbReference>
<comment type="caution">
    <text evidence="2">The sequence shown here is derived from an EMBL/GenBank/DDBJ whole genome shotgun (WGS) entry which is preliminary data.</text>
</comment>
<protein>
    <recommendedName>
        <fullName evidence="1">IDEAL domain-containing protein</fullName>
    </recommendedName>
</protein>
<evidence type="ECO:0000313" key="3">
    <source>
        <dbReference type="Proteomes" id="UP000245380"/>
    </source>
</evidence>
<dbReference type="EMBL" id="MPDK01000009">
    <property type="protein sequence ID" value="PWI57731.1"/>
    <property type="molecule type" value="Genomic_DNA"/>
</dbReference>
<accession>A0A2U3D8Y7</accession>
<dbReference type="AlphaFoldDB" id="A0A2U3D8Y7"/>
<dbReference type="SMART" id="SM00914">
    <property type="entry name" value="IDEAL"/>
    <property type="match status" value="1"/>
</dbReference>
<gene>
    <name evidence="2" type="ORF">BM613_07020</name>
</gene>
<dbReference type="Gene3D" id="4.10.810.10">
    <property type="entry name" value="Virus Scaffolding Protein, Chain A"/>
    <property type="match status" value="1"/>
</dbReference>
<dbReference type="Proteomes" id="UP000245380">
    <property type="component" value="Unassembled WGS sequence"/>
</dbReference>
<evidence type="ECO:0000259" key="1">
    <source>
        <dbReference type="SMART" id="SM00914"/>
    </source>
</evidence>
<dbReference type="OrthoDB" id="2375685at2"/>
<dbReference type="RefSeq" id="WP_109430477.1">
    <property type="nucleotide sequence ID" value="NZ_MPDK01000009.1"/>
</dbReference>
<organism evidence="2 3">
    <name type="scientific">Sulfoacidibacillus thermotolerans</name>
    <name type="common">Acidibacillus sulfuroxidans</name>
    <dbReference type="NCBI Taxonomy" id="1765684"/>
    <lineage>
        <taxon>Bacteria</taxon>
        <taxon>Bacillati</taxon>
        <taxon>Bacillota</taxon>
        <taxon>Bacilli</taxon>
        <taxon>Bacillales</taxon>
        <taxon>Alicyclobacillaceae</taxon>
        <taxon>Sulfoacidibacillus</taxon>
    </lineage>
</organism>
<dbReference type="Pfam" id="PF08858">
    <property type="entry name" value="IDEAL"/>
    <property type="match status" value="1"/>
</dbReference>
<name>A0A2U3D8Y7_SULT2</name>
<evidence type="ECO:0000313" key="2">
    <source>
        <dbReference type="EMBL" id="PWI57731.1"/>
    </source>
</evidence>